<proteinExistence type="inferred from homology"/>
<comment type="caution">
    <text evidence="6">The sequence shown here is derived from an EMBL/GenBank/DDBJ whole genome shotgun (WGS) entry which is preliminary data.</text>
</comment>
<dbReference type="PIRSF" id="PIRSF006232">
    <property type="entry name" value="Pirin"/>
    <property type="match status" value="1"/>
</dbReference>
<dbReference type="CDD" id="cd02909">
    <property type="entry name" value="cupin_pirin_N"/>
    <property type="match status" value="1"/>
</dbReference>
<dbReference type="PANTHER" id="PTHR13903">
    <property type="entry name" value="PIRIN-RELATED"/>
    <property type="match status" value="1"/>
</dbReference>
<dbReference type="CDD" id="cd02247">
    <property type="entry name" value="cupin_pirin_C"/>
    <property type="match status" value="1"/>
</dbReference>
<dbReference type="Gene3D" id="2.60.120.10">
    <property type="entry name" value="Jelly Rolls"/>
    <property type="match status" value="2"/>
</dbReference>
<evidence type="ECO:0000259" key="5">
    <source>
        <dbReference type="Pfam" id="PF05726"/>
    </source>
</evidence>
<evidence type="ECO:0000313" key="7">
    <source>
        <dbReference type="Proteomes" id="UP000297225"/>
    </source>
</evidence>
<evidence type="ECO:0000256" key="1">
    <source>
        <dbReference type="ARBA" id="ARBA00008416"/>
    </source>
</evidence>
<evidence type="ECO:0000259" key="4">
    <source>
        <dbReference type="Pfam" id="PF02678"/>
    </source>
</evidence>
<evidence type="ECO:0000313" key="6">
    <source>
        <dbReference type="EMBL" id="TFH94654.1"/>
    </source>
</evidence>
<keyword evidence="2" id="KW-0408">Iron</keyword>
<feature type="domain" description="Pirin C-terminal" evidence="5">
    <location>
        <begin position="176"/>
        <end position="287"/>
    </location>
</feature>
<feature type="binding site" evidence="2">
    <location>
        <position position="105"/>
    </location>
    <ligand>
        <name>Fe cation</name>
        <dbReference type="ChEBI" id="CHEBI:24875"/>
    </ligand>
</feature>
<dbReference type="GO" id="GO:0046872">
    <property type="term" value="F:metal ion binding"/>
    <property type="evidence" value="ECO:0007669"/>
    <property type="project" value="UniProtKB-KW"/>
</dbReference>
<keyword evidence="7" id="KW-1185">Reference proteome</keyword>
<keyword evidence="2" id="KW-0479">Metal-binding</keyword>
<dbReference type="InterPro" id="IPR011051">
    <property type="entry name" value="RmlC_Cupin_sf"/>
</dbReference>
<dbReference type="Pfam" id="PF02678">
    <property type="entry name" value="Pirin"/>
    <property type="match status" value="1"/>
</dbReference>
<dbReference type="Proteomes" id="UP000297225">
    <property type="component" value="Unassembled WGS sequence"/>
</dbReference>
<feature type="domain" description="Pirin N-terminal" evidence="4">
    <location>
        <begin position="24"/>
        <end position="122"/>
    </location>
</feature>
<organism evidence="6 7">
    <name type="scientific">Porphyromonas levii</name>
    <dbReference type="NCBI Taxonomy" id="28114"/>
    <lineage>
        <taxon>Bacteria</taxon>
        <taxon>Pseudomonadati</taxon>
        <taxon>Bacteroidota</taxon>
        <taxon>Bacteroidia</taxon>
        <taxon>Bacteroidales</taxon>
        <taxon>Porphyromonadaceae</taxon>
        <taxon>Porphyromonas</taxon>
    </lineage>
</organism>
<dbReference type="RefSeq" id="WP_134849501.1">
    <property type="nucleotide sequence ID" value="NZ_CP197400.1"/>
</dbReference>
<feature type="binding site" evidence="2">
    <location>
        <position position="61"/>
    </location>
    <ligand>
        <name>Fe cation</name>
        <dbReference type="ChEBI" id="CHEBI:24875"/>
    </ligand>
</feature>
<name>A0A4Y8WP74_9PORP</name>
<dbReference type="Pfam" id="PF05726">
    <property type="entry name" value="Pirin_C"/>
    <property type="match status" value="1"/>
</dbReference>
<dbReference type="InterPro" id="IPR012093">
    <property type="entry name" value="Pirin"/>
</dbReference>
<feature type="binding site" evidence="2">
    <location>
        <position position="107"/>
    </location>
    <ligand>
        <name>Fe cation</name>
        <dbReference type="ChEBI" id="CHEBI:24875"/>
    </ligand>
</feature>
<dbReference type="InterPro" id="IPR014710">
    <property type="entry name" value="RmlC-like_jellyroll"/>
</dbReference>
<dbReference type="InterPro" id="IPR008778">
    <property type="entry name" value="Pirin_C_dom"/>
</dbReference>
<dbReference type="SUPFAM" id="SSF51182">
    <property type="entry name" value="RmlC-like cupins"/>
    <property type="match status" value="1"/>
</dbReference>
<dbReference type="OrthoDB" id="321327at2"/>
<feature type="binding site" evidence="2">
    <location>
        <position position="63"/>
    </location>
    <ligand>
        <name>Fe cation</name>
        <dbReference type="ChEBI" id="CHEBI:24875"/>
    </ligand>
</feature>
<protein>
    <submittedName>
        <fullName evidence="6">Pirin family protein</fullName>
    </submittedName>
</protein>
<dbReference type="AlphaFoldDB" id="A0A4Y8WP74"/>
<comment type="similarity">
    <text evidence="1 3">Belongs to the pirin family.</text>
</comment>
<comment type="cofactor">
    <cofactor evidence="2">
        <name>Fe cation</name>
        <dbReference type="ChEBI" id="CHEBI:24875"/>
    </cofactor>
    <text evidence="2">Binds 1 Fe cation per subunit.</text>
</comment>
<gene>
    <name evidence="6" type="ORF">E4P47_06570</name>
</gene>
<dbReference type="EMBL" id="SPNC01000098">
    <property type="protein sequence ID" value="TFH94654.1"/>
    <property type="molecule type" value="Genomic_DNA"/>
</dbReference>
<accession>A0A4Y8WP74</accession>
<dbReference type="PANTHER" id="PTHR13903:SF8">
    <property type="entry name" value="PIRIN"/>
    <property type="match status" value="1"/>
</dbReference>
<reference evidence="6 7" key="1">
    <citation type="submission" date="2019-03" db="EMBL/GenBank/DDBJ databases">
        <title>Porphyromonas levii Isolated from the Uterus of Dairy Cows.</title>
        <authorList>
            <person name="Francis A.M."/>
        </authorList>
    </citation>
    <scope>NUCLEOTIDE SEQUENCE [LARGE SCALE GENOMIC DNA]</scope>
    <source>
        <strain evidence="6 7">AF5678</strain>
    </source>
</reference>
<dbReference type="InterPro" id="IPR003829">
    <property type="entry name" value="Pirin_N_dom"/>
</dbReference>
<sequence>MSDIRRKATEIIRGHKAMDGAGVHLTRVLGIKTTNSFDPFLMLDGFDSHNPEDYIKGFPWHPHRGIETVTYLIDGAMDHGDSLGNKGSILAGGVQWMSAGSGIIHQEMPQASQHMLGCQLWVNLPRKDKMSEPSYGDIVASDVPKVEEPNAVVRVIAGNYKGTKGGFAPKYVQVTYLDVALKPGETWEYNGTANNETLFTYLFSGEMAVNEALDQMEHKGCAILYSASNENKEECETVRIKAGAEGARFALFAAEPLREPIAWGGPVVMNTRQELEQAFDEMDRGTFIKDNAAMV</sequence>
<evidence type="ECO:0000256" key="3">
    <source>
        <dbReference type="RuleBase" id="RU003457"/>
    </source>
</evidence>
<evidence type="ECO:0000256" key="2">
    <source>
        <dbReference type="PIRSR" id="PIRSR006232-1"/>
    </source>
</evidence>